<evidence type="ECO:0000313" key="8">
    <source>
        <dbReference type="EMBL" id="AHW63557.1"/>
    </source>
</evidence>
<feature type="domain" description="Major facilitator superfamily (MFS) profile" evidence="7">
    <location>
        <begin position="16"/>
        <end position="395"/>
    </location>
</feature>
<keyword evidence="9" id="KW-1185">Reference proteome</keyword>
<feature type="transmembrane region" description="Helical" evidence="6">
    <location>
        <begin position="248"/>
        <end position="271"/>
    </location>
</feature>
<dbReference type="SUPFAM" id="SSF103473">
    <property type="entry name" value="MFS general substrate transporter"/>
    <property type="match status" value="1"/>
</dbReference>
<evidence type="ECO:0000256" key="3">
    <source>
        <dbReference type="ARBA" id="ARBA00022692"/>
    </source>
</evidence>
<comment type="subcellular location">
    <subcellularLocation>
        <location evidence="1">Cell membrane</location>
        <topology evidence="1">Multi-pass membrane protein</topology>
    </subcellularLocation>
</comment>
<dbReference type="HOGENOM" id="CLU_001265_61_1_11"/>
<evidence type="ECO:0000256" key="6">
    <source>
        <dbReference type="SAM" id="Phobius"/>
    </source>
</evidence>
<dbReference type="GO" id="GO:0005886">
    <property type="term" value="C:plasma membrane"/>
    <property type="evidence" value="ECO:0007669"/>
    <property type="project" value="UniProtKB-SubCell"/>
</dbReference>
<dbReference type="Proteomes" id="UP000023703">
    <property type="component" value="Chromosome"/>
</dbReference>
<sequence>MRGSTGHTRVNATTMAKLIALAAATFVYVTFEVFPVGLIRDIADGVNVSEGQVGLLVSGYAIVAACATIPTVALASRVSRRAALVVALVFLVIAETLTVASTSFAMLAVSRLIAALTHGVVWSLVAPAAATLVPRERVGTATAVVFGGASLALIFGSPGTTFIGGLIGWRATALLLTGVTIAVTVAVFYSLRSVGERVAVSHGDAGTSRTEVNWRAVLVLCGISILLVTAHFISYTYIAVIVTEVTGAAGLVVAILMLFGLAGAVGTVLIGRVIDRGARRAEVITMSTFAGGLVILALAMLPLPPGLQSAGVFVAAAVWGLAFAATGPVFQTGVLRIAEGDADRASSVYVTSVQVGIAAGSALGAPILAQSVVWLPQASAMVALVVLVLVVGCRPTSS</sequence>
<evidence type="ECO:0000256" key="5">
    <source>
        <dbReference type="ARBA" id="ARBA00023136"/>
    </source>
</evidence>
<keyword evidence="2" id="KW-1003">Cell membrane</keyword>
<dbReference type="GO" id="GO:0022857">
    <property type="term" value="F:transmembrane transporter activity"/>
    <property type="evidence" value="ECO:0007669"/>
    <property type="project" value="InterPro"/>
</dbReference>
<dbReference type="PANTHER" id="PTHR43124:SF3">
    <property type="entry name" value="CHLORAMPHENICOL EFFLUX PUMP RV0191"/>
    <property type="match status" value="1"/>
</dbReference>
<dbReference type="Gene3D" id="1.20.1250.20">
    <property type="entry name" value="MFS general substrate transporter like domains"/>
    <property type="match status" value="2"/>
</dbReference>
<feature type="transmembrane region" description="Helical" evidence="6">
    <location>
        <begin position="374"/>
        <end position="393"/>
    </location>
</feature>
<feature type="transmembrane region" description="Helical" evidence="6">
    <location>
        <begin position="145"/>
        <end position="167"/>
    </location>
</feature>
<dbReference type="Pfam" id="PF07690">
    <property type="entry name" value="MFS_1"/>
    <property type="match status" value="1"/>
</dbReference>
<reference evidence="8 9" key="1">
    <citation type="journal article" date="2015" name="Int. J. Syst. Evol. Microbiol.">
        <title>Revisiting Corynebacterium glyciniphilum (ex Kubota et al., 1972) sp. nov., nom. rev., isolated from putrefied banana.</title>
        <authorList>
            <person name="Al-Dilaimi A."/>
            <person name="Bednarz H."/>
            <person name="Lomker A."/>
            <person name="Niehaus K."/>
            <person name="Kalinowski J."/>
            <person name="Ruckert C."/>
        </authorList>
    </citation>
    <scope>NUCLEOTIDE SEQUENCE [LARGE SCALE GENOMIC DNA]</scope>
    <source>
        <strain evidence="8">AJ 3170</strain>
    </source>
</reference>
<evidence type="ECO:0000256" key="2">
    <source>
        <dbReference type="ARBA" id="ARBA00022475"/>
    </source>
</evidence>
<feature type="transmembrane region" description="Helical" evidence="6">
    <location>
        <begin position="12"/>
        <end position="31"/>
    </location>
</feature>
<feature type="transmembrane region" description="Helical" evidence="6">
    <location>
        <begin position="283"/>
        <end position="304"/>
    </location>
</feature>
<dbReference type="InterPro" id="IPR011701">
    <property type="entry name" value="MFS"/>
</dbReference>
<dbReference type="InterPro" id="IPR050189">
    <property type="entry name" value="MFS_Efflux_Transporters"/>
</dbReference>
<feature type="transmembrane region" description="Helical" evidence="6">
    <location>
        <begin position="347"/>
        <end position="368"/>
    </location>
</feature>
<evidence type="ECO:0000256" key="4">
    <source>
        <dbReference type="ARBA" id="ARBA00022989"/>
    </source>
</evidence>
<keyword evidence="5 6" id="KW-0472">Membrane</keyword>
<dbReference type="RefSeq" id="WP_038551536.1">
    <property type="nucleotide sequence ID" value="NZ_CP006842.1"/>
</dbReference>
<evidence type="ECO:0000259" key="7">
    <source>
        <dbReference type="PROSITE" id="PS50850"/>
    </source>
</evidence>
<feature type="transmembrane region" description="Helical" evidence="6">
    <location>
        <begin position="310"/>
        <end position="335"/>
    </location>
</feature>
<accession>X5DSC0</accession>
<keyword evidence="8" id="KW-0762">Sugar transport</keyword>
<feature type="transmembrane region" description="Helical" evidence="6">
    <location>
        <begin position="173"/>
        <end position="191"/>
    </location>
</feature>
<name>X5DSC0_9CORY</name>
<organism evidence="8 9">
    <name type="scientific">Corynebacterium glyciniphilum AJ 3170</name>
    <dbReference type="NCBI Taxonomy" id="1404245"/>
    <lineage>
        <taxon>Bacteria</taxon>
        <taxon>Bacillati</taxon>
        <taxon>Actinomycetota</taxon>
        <taxon>Actinomycetes</taxon>
        <taxon>Mycobacteriales</taxon>
        <taxon>Corynebacteriaceae</taxon>
        <taxon>Corynebacterium</taxon>
    </lineage>
</organism>
<proteinExistence type="predicted"/>
<dbReference type="STRING" id="1404245.CGLY_05545"/>
<dbReference type="AlphaFoldDB" id="X5DSC0"/>
<evidence type="ECO:0000256" key="1">
    <source>
        <dbReference type="ARBA" id="ARBA00004651"/>
    </source>
</evidence>
<feature type="transmembrane region" description="Helical" evidence="6">
    <location>
        <begin position="112"/>
        <end position="133"/>
    </location>
</feature>
<dbReference type="eggNOG" id="COG2814">
    <property type="taxonomic scope" value="Bacteria"/>
</dbReference>
<gene>
    <name evidence="8" type="ORF">CGLY_05545</name>
</gene>
<dbReference type="PROSITE" id="PS50850">
    <property type="entry name" value="MFS"/>
    <property type="match status" value="1"/>
</dbReference>
<keyword evidence="3 6" id="KW-0812">Transmembrane</keyword>
<feature type="transmembrane region" description="Helical" evidence="6">
    <location>
        <begin position="212"/>
        <end position="242"/>
    </location>
</feature>
<dbReference type="EMBL" id="CP006842">
    <property type="protein sequence ID" value="AHW63557.1"/>
    <property type="molecule type" value="Genomic_DNA"/>
</dbReference>
<dbReference type="CDD" id="cd17324">
    <property type="entry name" value="MFS_NepI_like"/>
    <property type="match status" value="1"/>
</dbReference>
<evidence type="ECO:0000313" key="9">
    <source>
        <dbReference type="Proteomes" id="UP000023703"/>
    </source>
</evidence>
<keyword evidence="8" id="KW-0813">Transport</keyword>
<feature type="transmembrane region" description="Helical" evidence="6">
    <location>
        <begin position="82"/>
        <end position="106"/>
    </location>
</feature>
<dbReference type="InterPro" id="IPR020846">
    <property type="entry name" value="MFS_dom"/>
</dbReference>
<keyword evidence="4 6" id="KW-1133">Transmembrane helix</keyword>
<dbReference type="PANTHER" id="PTHR43124">
    <property type="entry name" value="PURINE EFFLUX PUMP PBUE"/>
    <property type="match status" value="1"/>
</dbReference>
<feature type="transmembrane region" description="Helical" evidence="6">
    <location>
        <begin position="51"/>
        <end position="75"/>
    </location>
</feature>
<dbReference type="KEGG" id="cgy:CGLY_05545"/>
<dbReference type="InterPro" id="IPR036259">
    <property type="entry name" value="MFS_trans_sf"/>
</dbReference>
<protein>
    <submittedName>
        <fullName evidence="8">Putative sugar transporter, MFS-type</fullName>
    </submittedName>
</protein>
<dbReference type="OrthoDB" id="4427197at2"/>